<evidence type="ECO:0000313" key="4">
    <source>
        <dbReference type="Proteomes" id="UP000002247"/>
    </source>
</evidence>
<sequence length="226" mass="23931">MARTRTAALLALAVLAAPACARTTTGASAPQAHADPTTAPSAPSAFPAEKIDTLLLSLDEVNRIVSPDQPAKYFYQKPAENKPYSQEQPTITPCGKALAIGTVYSVGKDWSAYRSTEYDATQNVDIRLIVVAYPSEQLAEEAFSRIAGGLKSCATDDEFALDGVTGISAKWHSNFPSSETHSVALKLHDEIARAKNVLIQVESSDPGSGSDHVSGVIEKVSQRASA</sequence>
<dbReference type="Proteomes" id="UP000002247">
    <property type="component" value="Chromosome"/>
</dbReference>
<name>D6ZEX2_SEGRD</name>
<evidence type="ECO:0000256" key="1">
    <source>
        <dbReference type="SAM" id="SignalP"/>
    </source>
</evidence>
<keyword evidence="1" id="KW-0732">Signal</keyword>
<dbReference type="AlphaFoldDB" id="D6ZEX2"/>
<feature type="signal peptide" evidence="1">
    <location>
        <begin position="1"/>
        <end position="21"/>
    </location>
</feature>
<accession>D6ZEX2</accession>
<keyword evidence="4" id="KW-1185">Reference proteome</keyword>
<organism evidence="3 4">
    <name type="scientific">Segniliparus rotundus (strain ATCC BAA-972 / CDC 1076 / CIP 108378 / DSM 44985 / JCM 13578)</name>
    <dbReference type="NCBI Taxonomy" id="640132"/>
    <lineage>
        <taxon>Bacteria</taxon>
        <taxon>Bacillati</taxon>
        <taxon>Actinomycetota</taxon>
        <taxon>Actinomycetes</taxon>
        <taxon>Mycobacteriales</taxon>
        <taxon>Segniliparaceae</taxon>
        <taxon>Segniliparus</taxon>
    </lineage>
</organism>
<dbReference type="Pfam" id="PF14032">
    <property type="entry name" value="PknH_C"/>
    <property type="match status" value="1"/>
</dbReference>
<proteinExistence type="predicted"/>
<dbReference type="InterPro" id="IPR038232">
    <property type="entry name" value="PknH-like_Extracell_sf"/>
</dbReference>
<protein>
    <recommendedName>
        <fullName evidence="2">PknH-like extracellular domain-containing protein</fullName>
    </recommendedName>
</protein>
<dbReference type="OrthoDB" id="9835115at2"/>
<feature type="chain" id="PRO_5039227575" description="PknH-like extracellular domain-containing protein" evidence="1">
    <location>
        <begin position="22"/>
        <end position="226"/>
    </location>
</feature>
<reference evidence="3 4" key="1">
    <citation type="journal article" date="2010" name="Stand. Genomic Sci.">
        <title>Complete genome sequence of Segniliparus rotundus type strain (CDC 1076).</title>
        <authorList>
            <person name="Sikorski J."/>
            <person name="Lapidus A."/>
            <person name="Copeland A."/>
            <person name="Misra M."/>
            <person name="Glavina Del Rio T."/>
            <person name="Nolan M."/>
            <person name="Lucas S."/>
            <person name="Chen F."/>
            <person name="Tice H."/>
            <person name="Cheng J.F."/>
            <person name="Jando M."/>
            <person name="Schneider S."/>
            <person name="Bruce D."/>
            <person name="Goodwin L."/>
            <person name="Pitluck S."/>
            <person name="Liolios K."/>
            <person name="Mikhailova N."/>
            <person name="Pati A."/>
            <person name="Ivanova N."/>
            <person name="Mavromatis K."/>
            <person name="Chen A."/>
            <person name="Palaniappan K."/>
            <person name="Chertkov O."/>
            <person name="Land M."/>
            <person name="Hauser L."/>
            <person name="Chang Y.J."/>
            <person name="Jeffries C.D."/>
            <person name="Brettin T."/>
            <person name="Detter J.C."/>
            <person name="Han C."/>
            <person name="Rohde M."/>
            <person name="Goker M."/>
            <person name="Bristow J."/>
            <person name="Eisen J.A."/>
            <person name="Markowitz V."/>
            <person name="Hugenholtz P."/>
            <person name="Kyrpides N.C."/>
            <person name="Klenk H.P."/>
        </authorList>
    </citation>
    <scope>NUCLEOTIDE SEQUENCE [LARGE SCALE GENOMIC DNA]</scope>
    <source>
        <strain evidence="4">ATCC BAA-972 / CDC 1076 / CIP 108378 / DSM 44985 / JCM 13578</strain>
    </source>
</reference>
<evidence type="ECO:0000259" key="2">
    <source>
        <dbReference type="Pfam" id="PF14032"/>
    </source>
</evidence>
<dbReference type="EMBL" id="CP001958">
    <property type="protein sequence ID" value="ADG97496.1"/>
    <property type="molecule type" value="Genomic_DNA"/>
</dbReference>
<dbReference type="HOGENOM" id="CLU_1224048_0_0_11"/>
<dbReference type="RefSeq" id="WP_013137952.1">
    <property type="nucleotide sequence ID" value="NC_014168.1"/>
</dbReference>
<gene>
    <name evidence="3" type="ordered locus">Srot_1023</name>
</gene>
<dbReference type="KEGG" id="srt:Srot_1023"/>
<evidence type="ECO:0000313" key="3">
    <source>
        <dbReference type="EMBL" id="ADG97496.1"/>
    </source>
</evidence>
<feature type="domain" description="PknH-like extracellular" evidence="2">
    <location>
        <begin position="47"/>
        <end position="223"/>
    </location>
</feature>
<dbReference type="InterPro" id="IPR026954">
    <property type="entry name" value="PknH-like_Extracell"/>
</dbReference>
<dbReference type="Gene3D" id="3.40.1000.70">
    <property type="entry name" value="PknH-like extracellular domain"/>
    <property type="match status" value="1"/>
</dbReference>